<dbReference type="PANTHER" id="PTHR31760">
    <property type="entry name" value="S-ADENOSYL-L-METHIONINE-DEPENDENT METHYLTRANSFERASES SUPERFAMILY PROTEIN"/>
    <property type="match status" value="1"/>
</dbReference>
<dbReference type="PANTHER" id="PTHR31760:SF0">
    <property type="entry name" value="S-ADENOSYL-L-METHIONINE-DEPENDENT METHYLTRANSFERASES SUPERFAMILY PROTEIN"/>
    <property type="match status" value="1"/>
</dbReference>
<dbReference type="EMBL" id="CAFBMN010000009">
    <property type="protein sequence ID" value="CAB4898670.1"/>
    <property type="molecule type" value="Genomic_DNA"/>
</dbReference>
<evidence type="ECO:0000313" key="6">
    <source>
        <dbReference type="EMBL" id="CAB5013072.1"/>
    </source>
</evidence>
<proteinExistence type="inferred from homology"/>
<dbReference type="Gene3D" id="3.40.50.150">
    <property type="entry name" value="Vaccinia Virus protein VP39"/>
    <property type="match status" value="1"/>
</dbReference>
<dbReference type="NCBIfam" id="TIGR00138">
    <property type="entry name" value="rsmG_gidB"/>
    <property type="match status" value="1"/>
</dbReference>
<keyword evidence="2" id="KW-0698">rRNA processing</keyword>
<dbReference type="InterPro" id="IPR029063">
    <property type="entry name" value="SAM-dependent_MTases_sf"/>
</dbReference>
<evidence type="ECO:0000256" key="2">
    <source>
        <dbReference type="ARBA" id="ARBA00022552"/>
    </source>
</evidence>
<name>A0A6J7MQC7_9ZZZZ</name>
<evidence type="ECO:0000256" key="3">
    <source>
        <dbReference type="ARBA" id="ARBA00022679"/>
    </source>
</evidence>
<dbReference type="GO" id="GO:0005829">
    <property type="term" value="C:cytosol"/>
    <property type="evidence" value="ECO:0007669"/>
    <property type="project" value="TreeGrafter"/>
</dbReference>
<keyword evidence="3" id="KW-0808">Transferase</keyword>
<dbReference type="EMBL" id="CAFBPP010000008">
    <property type="protein sequence ID" value="CAB5013072.1"/>
    <property type="molecule type" value="Genomic_DNA"/>
</dbReference>
<dbReference type="Pfam" id="PF02527">
    <property type="entry name" value="GidB"/>
    <property type="match status" value="1"/>
</dbReference>
<evidence type="ECO:0000313" key="4">
    <source>
        <dbReference type="EMBL" id="CAB4898670.1"/>
    </source>
</evidence>
<dbReference type="InterPro" id="IPR003682">
    <property type="entry name" value="rRNA_ssu_MeTfrase_G"/>
</dbReference>
<gene>
    <name evidence="4" type="ORF">UFOPK3587_00345</name>
    <name evidence="5" type="ORF">UFOPK3984_00368</name>
    <name evidence="6" type="ORF">UFOPK4114_00370</name>
</gene>
<dbReference type="PIRSF" id="PIRSF003078">
    <property type="entry name" value="GidB"/>
    <property type="match status" value="1"/>
</dbReference>
<keyword evidence="1" id="KW-0963">Cytoplasm</keyword>
<accession>A0A6J7MQC7</accession>
<dbReference type="EMBL" id="CAFBOP010000008">
    <property type="protein sequence ID" value="CAB4980623.1"/>
    <property type="molecule type" value="Genomic_DNA"/>
</dbReference>
<sequence length="193" mass="21025">MSVSRETLIHSFFPEKEKEIERYAQFLTTAGIERGLIGPKEGEIIWERHIFNSLPVISLIPQGATVVDIGSGAGLPGIPIALARPDLQITLVEPLQRRYDFLVEAVEGLGITVFHGQAQDYSVKTSIITARAVAPLVKLVTMTRHLINKGGVLLAIKGESAAEEAKKVPGAELHEISLEHLPLGRVIRVAKRA</sequence>
<dbReference type="AlphaFoldDB" id="A0A6J7MQC7"/>
<organism evidence="5">
    <name type="scientific">freshwater metagenome</name>
    <dbReference type="NCBI Taxonomy" id="449393"/>
    <lineage>
        <taxon>unclassified sequences</taxon>
        <taxon>metagenomes</taxon>
        <taxon>ecological metagenomes</taxon>
    </lineage>
</organism>
<evidence type="ECO:0000313" key="5">
    <source>
        <dbReference type="EMBL" id="CAB4980623.1"/>
    </source>
</evidence>
<evidence type="ECO:0000256" key="1">
    <source>
        <dbReference type="ARBA" id="ARBA00022490"/>
    </source>
</evidence>
<protein>
    <submittedName>
        <fullName evidence="5">Unannotated protein</fullName>
    </submittedName>
</protein>
<reference evidence="5" key="1">
    <citation type="submission" date="2020-05" db="EMBL/GenBank/DDBJ databases">
        <authorList>
            <person name="Chiriac C."/>
            <person name="Salcher M."/>
            <person name="Ghai R."/>
            <person name="Kavagutti S V."/>
        </authorList>
    </citation>
    <scope>NUCLEOTIDE SEQUENCE</scope>
</reference>
<dbReference type="HAMAP" id="MF_00074">
    <property type="entry name" value="16SrRNA_methyltr_G"/>
    <property type="match status" value="1"/>
</dbReference>
<dbReference type="GO" id="GO:0070043">
    <property type="term" value="F:rRNA (guanine-N7-)-methyltransferase activity"/>
    <property type="evidence" value="ECO:0007669"/>
    <property type="project" value="TreeGrafter"/>
</dbReference>
<dbReference type="SUPFAM" id="SSF53335">
    <property type="entry name" value="S-adenosyl-L-methionine-dependent methyltransferases"/>
    <property type="match status" value="1"/>
</dbReference>